<protein>
    <submittedName>
        <fullName evidence="2">Class I SAM-dependent methyltransferase</fullName>
    </submittedName>
</protein>
<dbReference type="GO" id="GO:0032259">
    <property type="term" value="P:methylation"/>
    <property type="evidence" value="ECO:0007669"/>
    <property type="project" value="UniProtKB-KW"/>
</dbReference>
<dbReference type="SUPFAM" id="SSF53335">
    <property type="entry name" value="S-adenosyl-L-methionine-dependent methyltransferases"/>
    <property type="match status" value="1"/>
</dbReference>
<dbReference type="PANTHER" id="PTHR45036">
    <property type="entry name" value="METHYLTRANSFERASE LIKE 7B"/>
    <property type="match status" value="1"/>
</dbReference>
<keyword evidence="2" id="KW-0808">Transferase</keyword>
<dbReference type="Proteomes" id="UP001500620">
    <property type="component" value="Unassembled WGS sequence"/>
</dbReference>
<accession>A0ABP8DBX4</accession>
<dbReference type="Pfam" id="PF08241">
    <property type="entry name" value="Methyltransf_11"/>
    <property type="match status" value="1"/>
</dbReference>
<dbReference type="GO" id="GO:0008168">
    <property type="term" value="F:methyltransferase activity"/>
    <property type="evidence" value="ECO:0007669"/>
    <property type="project" value="UniProtKB-KW"/>
</dbReference>
<dbReference type="EMBL" id="BAABAT010000012">
    <property type="protein sequence ID" value="GAA4252168.1"/>
    <property type="molecule type" value="Genomic_DNA"/>
</dbReference>
<dbReference type="InterPro" id="IPR029063">
    <property type="entry name" value="SAM-dependent_MTases_sf"/>
</dbReference>
<keyword evidence="2" id="KW-0489">Methyltransferase</keyword>
<gene>
    <name evidence="2" type="ORF">GCM10022255_047610</name>
</gene>
<proteinExistence type="predicted"/>
<organism evidence="2 3">
    <name type="scientific">Dactylosporangium darangshiense</name>
    <dbReference type="NCBI Taxonomy" id="579108"/>
    <lineage>
        <taxon>Bacteria</taxon>
        <taxon>Bacillati</taxon>
        <taxon>Actinomycetota</taxon>
        <taxon>Actinomycetes</taxon>
        <taxon>Micromonosporales</taxon>
        <taxon>Micromonosporaceae</taxon>
        <taxon>Dactylosporangium</taxon>
    </lineage>
</organism>
<comment type="caution">
    <text evidence="2">The sequence shown here is derived from an EMBL/GenBank/DDBJ whole genome shotgun (WGS) entry which is preliminary data.</text>
</comment>
<sequence length="197" mass="20162">MSAACDRAGGAEQRRAVLAGLAGRVIEVGAGNGGMFAHYPPAVTEVLAVEPEPRMRAAAVAAAAGAPVPVRVVDGLADALPAGDGEFDAAVAALVLCTVPDQATALAEIRRVLRPGGGLRFFEHVAAEPGALRRVQRIVDATVWPRLLGGCHTGRDTAAAIAAAGFDIDEIERFRFPDAGLPGPAAPHIRGRATRPA</sequence>
<dbReference type="InterPro" id="IPR052356">
    <property type="entry name" value="Thiol_S-MT"/>
</dbReference>
<reference evidence="3" key="1">
    <citation type="journal article" date="2019" name="Int. J. Syst. Evol. Microbiol.">
        <title>The Global Catalogue of Microorganisms (GCM) 10K type strain sequencing project: providing services to taxonomists for standard genome sequencing and annotation.</title>
        <authorList>
            <consortium name="The Broad Institute Genomics Platform"/>
            <consortium name="The Broad Institute Genome Sequencing Center for Infectious Disease"/>
            <person name="Wu L."/>
            <person name="Ma J."/>
        </authorList>
    </citation>
    <scope>NUCLEOTIDE SEQUENCE [LARGE SCALE GENOMIC DNA]</scope>
    <source>
        <strain evidence="3">JCM 17441</strain>
    </source>
</reference>
<name>A0ABP8DBX4_9ACTN</name>
<evidence type="ECO:0000313" key="3">
    <source>
        <dbReference type="Proteomes" id="UP001500620"/>
    </source>
</evidence>
<dbReference type="CDD" id="cd02440">
    <property type="entry name" value="AdoMet_MTases"/>
    <property type="match status" value="1"/>
</dbReference>
<dbReference type="Gene3D" id="3.40.50.150">
    <property type="entry name" value="Vaccinia Virus protein VP39"/>
    <property type="match status" value="1"/>
</dbReference>
<keyword evidence="3" id="KW-1185">Reference proteome</keyword>
<feature type="domain" description="Methyltransferase type 11" evidence="1">
    <location>
        <begin position="27"/>
        <end position="119"/>
    </location>
</feature>
<evidence type="ECO:0000313" key="2">
    <source>
        <dbReference type="EMBL" id="GAA4252168.1"/>
    </source>
</evidence>
<dbReference type="InterPro" id="IPR013216">
    <property type="entry name" value="Methyltransf_11"/>
</dbReference>
<evidence type="ECO:0000259" key="1">
    <source>
        <dbReference type="Pfam" id="PF08241"/>
    </source>
</evidence>
<dbReference type="PANTHER" id="PTHR45036:SF1">
    <property type="entry name" value="METHYLTRANSFERASE LIKE 7A"/>
    <property type="match status" value="1"/>
</dbReference>